<dbReference type="InterPro" id="IPR020578">
    <property type="entry name" value="Aminotrans_V_PyrdxlP_BS"/>
</dbReference>
<dbReference type="PROSITE" id="PS00595">
    <property type="entry name" value="AA_TRANSFER_CLASS_5"/>
    <property type="match status" value="1"/>
</dbReference>
<evidence type="ECO:0000256" key="3">
    <source>
        <dbReference type="ARBA" id="ARBA00003120"/>
    </source>
</evidence>
<evidence type="ECO:0000256" key="2">
    <source>
        <dbReference type="ARBA" id="ARBA00002824"/>
    </source>
</evidence>
<name>A0A316GAC1_9RHOB</name>
<reference evidence="13 14" key="1">
    <citation type="submission" date="2018-05" db="EMBL/GenBank/DDBJ databases">
        <title>Genomic Encyclopedia of Type Strains, Phase IV (KMG-IV): sequencing the most valuable type-strain genomes for metagenomic binning, comparative biology and taxonomic classification.</title>
        <authorList>
            <person name="Goeker M."/>
        </authorList>
    </citation>
    <scope>NUCLEOTIDE SEQUENCE [LARGE SCALE GENOMIC DNA]</scope>
    <source>
        <strain evidence="13 14">DSM 103371</strain>
    </source>
</reference>
<dbReference type="SUPFAM" id="SSF53383">
    <property type="entry name" value="PLP-dependent transferases"/>
    <property type="match status" value="1"/>
</dbReference>
<dbReference type="InterPro" id="IPR000192">
    <property type="entry name" value="Aminotrans_V_dom"/>
</dbReference>
<dbReference type="GO" id="GO:0031071">
    <property type="term" value="F:cysteine desulfurase activity"/>
    <property type="evidence" value="ECO:0007669"/>
    <property type="project" value="UniProtKB-UniRule"/>
</dbReference>
<dbReference type="EC" id="2.8.1.7" evidence="5 11"/>
<dbReference type="CDD" id="cd06453">
    <property type="entry name" value="SufS_like"/>
    <property type="match status" value="1"/>
</dbReference>
<evidence type="ECO:0000259" key="12">
    <source>
        <dbReference type="Pfam" id="PF00266"/>
    </source>
</evidence>
<dbReference type="InterPro" id="IPR016454">
    <property type="entry name" value="Cysteine_dSase"/>
</dbReference>
<dbReference type="InterPro" id="IPR015422">
    <property type="entry name" value="PyrdxlP-dep_Trfase_small"/>
</dbReference>
<evidence type="ECO:0000256" key="4">
    <source>
        <dbReference type="ARBA" id="ARBA00010447"/>
    </source>
</evidence>
<dbReference type="AlphaFoldDB" id="A0A316GAC1"/>
<dbReference type="Gene3D" id="3.90.1150.10">
    <property type="entry name" value="Aspartate Aminotransferase, domain 1"/>
    <property type="match status" value="1"/>
</dbReference>
<evidence type="ECO:0000256" key="10">
    <source>
        <dbReference type="RuleBase" id="RU004504"/>
    </source>
</evidence>
<gene>
    <name evidence="13" type="ORF">C8D95_102503</name>
</gene>
<evidence type="ECO:0000256" key="11">
    <source>
        <dbReference type="RuleBase" id="RU004506"/>
    </source>
</evidence>
<dbReference type="KEGG" id="salo:EF888_11685"/>
<dbReference type="Pfam" id="PF00266">
    <property type="entry name" value="Aminotran_5"/>
    <property type="match status" value="1"/>
</dbReference>
<evidence type="ECO:0000313" key="13">
    <source>
        <dbReference type="EMBL" id="PWK57854.1"/>
    </source>
</evidence>
<keyword evidence="7 11" id="KW-0808">Transferase</keyword>
<keyword evidence="14" id="KW-1185">Reference proteome</keyword>
<dbReference type="OrthoDB" id="9804366at2"/>
<accession>A0A316GAC1</accession>
<keyword evidence="8 11" id="KW-0663">Pyridoxal phosphate</keyword>
<protein>
    <recommendedName>
        <fullName evidence="6 11">Cysteine desulfurase</fullName>
        <ecNumber evidence="5 11">2.8.1.7</ecNumber>
    </recommendedName>
</protein>
<evidence type="ECO:0000256" key="5">
    <source>
        <dbReference type="ARBA" id="ARBA00012239"/>
    </source>
</evidence>
<dbReference type="GO" id="GO:0006534">
    <property type="term" value="P:cysteine metabolic process"/>
    <property type="evidence" value="ECO:0007669"/>
    <property type="project" value="UniProtKB-UniRule"/>
</dbReference>
<evidence type="ECO:0000256" key="7">
    <source>
        <dbReference type="ARBA" id="ARBA00022679"/>
    </source>
</evidence>
<dbReference type="GO" id="GO:0030170">
    <property type="term" value="F:pyridoxal phosphate binding"/>
    <property type="evidence" value="ECO:0007669"/>
    <property type="project" value="UniProtKB-UniRule"/>
</dbReference>
<feature type="domain" description="Aminotransferase class V" evidence="12">
    <location>
        <begin position="24"/>
        <end position="394"/>
    </location>
</feature>
<evidence type="ECO:0000313" key="14">
    <source>
        <dbReference type="Proteomes" id="UP000245390"/>
    </source>
</evidence>
<comment type="catalytic activity">
    <reaction evidence="9 11">
        <text>(sulfur carrier)-H + L-cysteine = (sulfur carrier)-SH + L-alanine</text>
        <dbReference type="Rhea" id="RHEA:43892"/>
        <dbReference type="Rhea" id="RHEA-COMP:14737"/>
        <dbReference type="Rhea" id="RHEA-COMP:14739"/>
        <dbReference type="ChEBI" id="CHEBI:29917"/>
        <dbReference type="ChEBI" id="CHEBI:35235"/>
        <dbReference type="ChEBI" id="CHEBI:57972"/>
        <dbReference type="ChEBI" id="CHEBI:64428"/>
        <dbReference type="EC" id="2.8.1.7"/>
    </reaction>
</comment>
<comment type="cofactor">
    <cofactor evidence="1 10">
        <name>pyridoxal 5'-phosphate</name>
        <dbReference type="ChEBI" id="CHEBI:597326"/>
    </cofactor>
</comment>
<sequence>MYDVIEVRKDFPILSREVNGKPLVYLDNGASAQKPQVVIAAVTQAYSMEYANVHRGLHFLSNLATEKYEAVRGTVARFLHARHEDEIVMTSGTTEGINLVAYGWAMPRFEAGDEIVLSVMEHHANIVPWHFLRERQGVVLKWVDVDETGALPPEKIIDAIGPRTKLVAVTQLSNVLGTRVDVKAICAGARDRGVPVLVDGSQGAVHMPVDVEDIGCDFYAITGHKLYGPSGSGAIWIRRERLAEMRPFLGGGDMIREVHKDVITYADPPMKFEAGTPGIVQQIGLGVALEYLMDLGMENVAAHEERLRDYARSRLDGLNWLQVQGTTPDKAAIFSFTLDGAAHAHDISTVLDKKGVAVRAGHHCAGPLMDHLGLTATCRASFGLYNTETEVDTLVEALELCHDLFG</sequence>
<dbReference type="Proteomes" id="UP000245390">
    <property type="component" value="Unassembled WGS sequence"/>
</dbReference>
<dbReference type="NCBIfam" id="TIGR01979">
    <property type="entry name" value="sufS"/>
    <property type="match status" value="1"/>
</dbReference>
<comment type="similarity">
    <text evidence="4 11">Belongs to the class-V pyridoxal-phosphate-dependent aminotransferase family. Csd subfamily.</text>
</comment>
<dbReference type="PANTHER" id="PTHR43586:SF8">
    <property type="entry name" value="CYSTEINE DESULFURASE 1, CHLOROPLASTIC"/>
    <property type="match status" value="1"/>
</dbReference>
<comment type="function">
    <text evidence="3">Catalyzes the removal of elemental sulfur atoms from cysteine to produce alanine. Seems to participate in the biosynthesis of the nitrogenase metalloclusters by providing the inorganic sulfur required for the Fe-S core formation.</text>
</comment>
<proteinExistence type="inferred from homology"/>
<dbReference type="PIRSF" id="PIRSF005572">
    <property type="entry name" value="NifS"/>
    <property type="match status" value="1"/>
</dbReference>
<evidence type="ECO:0000256" key="1">
    <source>
        <dbReference type="ARBA" id="ARBA00001933"/>
    </source>
</evidence>
<organism evidence="13 14">
    <name type="scientific">Silicimonas algicola</name>
    <dbReference type="NCBI Taxonomy" id="1826607"/>
    <lineage>
        <taxon>Bacteria</taxon>
        <taxon>Pseudomonadati</taxon>
        <taxon>Pseudomonadota</taxon>
        <taxon>Alphaproteobacteria</taxon>
        <taxon>Rhodobacterales</taxon>
        <taxon>Paracoccaceae</taxon>
    </lineage>
</organism>
<comment type="function">
    <text evidence="2 11">Catalyzes the removal of elemental sulfur and selenium atoms from L-cysteine, L-cystine, L-selenocysteine, and L-selenocystine to produce L-alanine.</text>
</comment>
<dbReference type="RefSeq" id="WP_109758421.1">
    <property type="nucleotide sequence ID" value="NZ_CP034588.1"/>
</dbReference>
<dbReference type="InterPro" id="IPR010970">
    <property type="entry name" value="Cys_dSase_SufS"/>
</dbReference>
<dbReference type="InterPro" id="IPR015421">
    <property type="entry name" value="PyrdxlP-dep_Trfase_major"/>
</dbReference>
<dbReference type="PANTHER" id="PTHR43586">
    <property type="entry name" value="CYSTEINE DESULFURASE"/>
    <property type="match status" value="1"/>
</dbReference>
<dbReference type="EMBL" id="QGGV01000002">
    <property type="protein sequence ID" value="PWK57854.1"/>
    <property type="molecule type" value="Genomic_DNA"/>
</dbReference>
<evidence type="ECO:0000256" key="8">
    <source>
        <dbReference type="ARBA" id="ARBA00022898"/>
    </source>
</evidence>
<dbReference type="InterPro" id="IPR015424">
    <property type="entry name" value="PyrdxlP-dep_Trfase"/>
</dbReference>
<dbReference type="Gene3D" id="3.40.640.10">
    <property type="entry name" value="Type I PLP-dependent aspartate aminotransferase-like (Major domain)"/>
    <property type="match status" value="1"/>
</dbReference>
<comment type="caution">
    <text evidence="13">The sequence shown here is derived from an EMBL/GenBank/DDBJ whole genome shotgun (WGS) entry which is preliminary data.</text>
</comment>
<evidence type="ECO:0000256" key="9">
    <source>
        <dbReference type="ARBA" id="ARBA00050776"/>
    </source>
</evidence>
<evidence type="ECO:0000256" key="6">
    <source>
        <dbReference type="ARBA" id="ARBA00013558"/>
    </source>
</evidence>